<dbReference type="KEGG" id="bse:Bsel_2041"/>
<protein>
    <submittedName>
        <fullName evidence="2">GumN family protein</fullName>
    </submittedName>
</protein>
<keyword evidence="1" id="KW-0732">Signal</keyword>
<name>D6XUQ9_BACIE</name>
<feature type="signal peptide" evidence="1">
    <location>
        <begin position="1"/>
        <end position="22"/>
    </location>
</feature>
<proteinExistence type="predicted"/>
<reference evidence="2" key="1">
    <citation type="submission" date="2009-10" db="EMBL/GenBank/DDBJ databases">
        <title>Complete sequence of Bacillus selenitireducens MLS10.</title>
        <authorList>
            <consortium name="US DOE Joint Genome Institute"/>
            <person name="Lucas S."/>
            <person name="Copeland A."/>
            <person name="Lapidus A."/>
            <person name="Glavina del Rio T."/>
            <person name="Dalin E."/>
            <person name="Tice H."/>
            <person name="Bruce D."/>
            <person name="Goodwin L."/>
            <person name="Pitluck S."/>
            <person name="Sims D."/>
            <person name="Brettin T."/>
            <person name="Detter J.C."/>
            <person name="Han C."/>
            <person name="Larimer F."/>
            <person name="Land M."/>
            <person name="Hauser L."/>
            <person name="Kyrpides N."/>
            <person name="Ovchinnikova G."/>
            <person name="Stolz J."/>
        </authorList>
    </citation>
    <scope>NUCLEOTIDE SEQUENCE [LARGE SCALE GENOMIC DNA]</scope>
    <source>
        <strain evidence="2">MLS10</strain>
    </source>
</reference>
<dbReference type="InterPro" id="IPR032675">
    <property type="entry name" value="LRR_dom_sf"/>
</dbReference>
<dbReference type="RefSeq" id="WP_013172967.1">
    <property type="nucleotide sequence ID" value="NC_014219.1"/>
</dbReference>
<sequence>MMNRLIFAAAFTGLLFVSACQADEESELHFEDSELEQAVADALDTDLPIDSELAGDVTELETDLQINSLEGIAQLHALDELHIDSSQIDSYEPLLSLDNLQVVSLGDLYFTDDTERNEETERVLEVLEDREVELDFRTRLSISDRDGDSKGLFYEVTHNEQQVYLFGSIHVGDDHLYPIREEVMDAFYNADSLSVELDINQIDEMALSQQMMNTGMLSEDETLSDFITDDMIEDVTQYLSQLMIPEPMITQFEPWFLTMLLNDYAQMQSDYTSEGGIDQYFINLAESDDLPIMELESAEDQISAIAGAPMDEQIDGLQGALDTMDIYEEELTQMMNLWRSGNREIFEQLRAYDSEYGSQMMNERDQQMTEVIESYLNSDSGDHYFVVVGALHLAGENSIPYLLEDKGYDVELIE</sequence>
<dbReference type="Pfam" id="PF01963">
    <property type="entry name" value="TraB_PrgY_gumN"/>
    <property type="match status" value="1"/>
</dbReference>
<dbReference type="OrthoDB" id="357294at2"/>
<dbReference type="EMBL" id="CP001791">
    <property type="protein sequence ID" value="ADH99545.1"/>
    <property type="molecule type" value="Genomic_DNA"/>
</dbReference>
<dbReference type="PANTHER" id="PTHR40590:SF1">
    <property type="entry name" value="CYTOPLASMIC PROTEIN"/>
    <property type="match status" value="1"/>
</dbReference>
<dbReference type="Gene3D" id="3.80.10.10">
    <property type="entry name" value="Ribonuclease Inhibitor"/>
    <property type="match status" value="1"/>
</dbReference>
<evidence type="ECO:0000313" key="2">
    <source>
        <dbReference type="EMBL" id="ADH99545.1"/>
    </source>
</evidence>
<dbReference type="AlphaFoldDB" id="D6XUQ9"/>
<evidence type="ECO:0000256" key="1">
    <source>
        <dbReference type="SAM" id="SignalP"/>
    </source>
</evidence>
<dbReference type="InterPro" id="IPR047111">
    <property type="entry name" value="YbaP-like"/>
</dbReference>
<organism evidence="2 3">
    <name type="scientific">Bacillus selenitireducens (strain ATCC 700615 / DSM 15326 / MLS10)</name>
    <dbReference type="NCBI Taxonomy" id="439292"/>
    <lineage>
        <taxon>Bacteria</taxon>
        <taxon>Bacillati</taxon>
        <taxon>Bacillota</taxon>
        <taxon>Bacilli</taxon>
        <taxon>Bacillales</taxon>
        <taxon>Bacillaceae</taxon>
        <taxon>Salisediminibacterium</taxon>
    </lineage>
</organism>
<dbReference type="STRING" id="439292.Bsel_2041"/>
<dbReference type="PROSITE" id="PS51257">
    <property type="entry name" value="PROKAR_LIPOPROTEIN"/>
    <property type="match status" value="1"/>
</dbReference>
<keyword evidence="3" id="KW-1185">Reference proteome</keyword>
<dbReference type="Proteomes" id="UP000000271">
    <property type="component" value="Chromosome"/>
</dbReference>
<dbReference type="HOGENOM" id="CLU_663348_0_0_9"/>
<dbReference type="PANTHER" id="PTHR40590">
    <property type="entry name" value="CYTOPLASMIC PROTEIN-RELATED"/>
    <property type="match status" value="1"/>
</dbReference>
<dbReference type="InterPro" id="IPR002816">
    <property type="entry name" value="TraB/PrgY/GumN_fam"/>
</dbReference>
<dbReference type="eggNOG" id="COG3735">
    <property type="taxonomic scope" value="Bacteria"/>
</dbReference>
<accession>D6XUQ9</accession>
<evidence type="ECO:0000313" key="3">
    <source>
        <dbReference type="Proteomes" id="UP000000271"/>
    </source>
</evidence>
<gene>
    <name evidence="2" type="ordered locus">Bsel_2041</name>
</gene>
<feature type="chain" id="PRO_5003090664" evidence="1">
    <location>
        <begin position="23"/>
        <end position="414"/>
    </location>
</feature>
<dbReference type="CDD" id="cd14789">
    <property type="entry name" value="Tiki"/>
    <property type="match status" value="1"/>
</dbReference>